<dbReference type="GO" id="GO:1990247">
    <property type="term" value="F:N6-methyladenosine-containing RNA reader activity"/>
    <property type="evidence" value="ECO:0007669"/>
    <property type="project" value="TreeGrafter"/>
</dbReference>
<evidence type="ECO:0000313" key="2">
    <source>
        <dbReference type="EMBL" id="QLG72075.1"/>
    </source>
</evidence>
<dbReference type="CDD" id="cd21134">
    <property type="entry name" value="YTH"/>
    <property type="match status" value="1"/>
</dbReference>
<protein>
    <recommendedName>
        <fullName evidence="1">YTH domain-containing protein</fullName>
    </recommendedName>
</protein>
<accession>A0A7H9B051</accession>
<dbReference type="KEGG" id="zmk:HG535_0C04290"/>
<dbReference type="PANTHER" id="PTHR12357">
    <property type="entry name" value="YTH YT521-B HOMOLOGY DOMAIN-CONTAINING"/>
    <property type="match status" value="1"/>
</dbReference>
<dbReference type="EMBL" id="CP058606">
    <property type="protein sequence ID" value="QLG72075.1"/>
    <property type="molecule type" value="Genomic_DNA"/>
</dbReference>
<gene>
    <name evidence="2" type="ORF">HG535_0C04290</name>
</gene>
<dbReference type="PROSITE" id="PS50882">
    <property type="entry name" value="YTH"/>
    <property type="match status" value="1"/>
</dbReference>
<keyword evidence="3" id="KW-1185">Reference proteome</keyword>
<dbReference type="RefSeq" id="XP_037143803.1">
    <property type="nucleotide sequence ID" value="XM_037287908.1"/>
</dbReference>
<sequence length="277" mass="31568">MFSLSFQIDIKRILCKMNTGFGNIVESYITTTNQSVLKETSMFQPPKRTIEDSLRDLEFFVSGLFDSRGAFLPDRHSNAEHLIGDSQSGKNGVSQAAIRERNEVGLNDRSRKSPFLIPSHIDIPVKSRYFVIKSFCLEHVTESCAHGIWSSTYYGNRRLSEAYRSRDPNAKVYLFFSVNGSGKFCGVAEMGSDLQDNLDTSIWTEHNDKYGKAFRVKWVIVRNIHNRLLKQHLIPSNDMKPVTHSRDTQEIPEMVGVSMLHTFLYNRADVGSFLGEE</sequence>
<dbReference type="Gene3D" id="3.10.590.10">
    <property type="entry name" value="ph1033 like domains"/>
    <property type="match status" value="1"/>
</dbReference>
<dbReference type="GO" id="GO:0003729">
    <property type="term" value="F:mRNA binding"/>
    <property type="evidence" value="ECO:0007669"/>
    <property type="project" value="TreeGrafter"/>
</dbReference>
<dbReference type="Pfam" id="PF04146">
    <property type="entry name" value="YTH"/>
    <property type="match status" value="1"/>
</dbReference>
<name>A0A7H9B051_ZYGMR</name>
<dbReference type="Proteomes" id="UP000509704">
    <property type="component" value="Chromosome 3"/>
</dbReference>
<dbReference type="AlphaFoldDB" id="A0A7H9B051"/>
<dbReference type="PANTHER" id="PTHR12357:SF89">
    <property type="entry name" value="YTH DOMAIN-CONTAINING FAMILY PROTEIN"/>
    <property type="match status" value="1"/>
</dbReference>
<dbReference type="GO" id="GO:0061157">
    <property type="term" value="P:mRNA destabilization"/>
    <property type="evidence" value="ECO:0007669"/>
    <property type="project" value="TreeGrafter"/>
</dbReference>
<proteinExistence type="predicted"/>
<evidence type="ECO:0000259" key="1">
    <source>
        <dbReference type="PROSITE" id="PS50882"/>
    </source>
</evidence>
<organism evidence="2 3">
    <name type="scientific">Zygotorulaspora mrakii</name>
    <name type="common">Zygosaccharomyces mrakii</name>
    <dbReference type="NCBI Taxonomy" id="42260"/>
    <lineage>
        <taxon>Eukaryota</taxon>
        <taxon>Fungi</taxon>
        <taxon>Dikarya</taxon>
        <taxon>Ascomycota</taxon>
        <taxon>Saccharomycotina</taxon>
        <taxon>Saccharomycetes</taxon>
        <taxon>Saccharomycetales</taxon>
        <taxon>Saccharomycetaceae</taxon>
        <taxon>Zygotorulaspora</taxon>
    </lineage>
</organism>
<dbReference type="InterPro" id="IPR007275">
    <property type="entry name" value="YTH_domain"/>
</dbReference>
<reference evidence="2 3" key="1">
    <citation type="submission" date="2020-07" db="EMBL/GenBank/DDBJ databases">
        <title>The yeast mating-type switching endonuclease HO is a domesticated member of an unorthodox homing genetic element family.</title>
        <authorList>
            <person name="Coughlan A.Y."/>
            <person name="Lombardi L."/>
            <person name="Braun-Galleani S."/>
            <person name="Martos A.R."/>
            <person name="Galeote V."/>
            <person name="Bigey F."/>
            <person name="Dequin S."/>
            <person name="Byrne K.P."/>
            <person name="Wolfe K.H."/>
        </authorList>
    </citation>
    <scope>NUCLEOTIDE SEQUENCE [LARGE SCALE GENOMIC DNA]</scope>
    <source>
        <strain evidence="2 3">NRRL Y-6702</strain>
    </source>
</reference>
<dbReference type="GeneID" id="59235773"/>
<dbReference type="InterPro" id="IPR045168">
    <property type="entry name" value="YTH_prot"/>
</dbReference>
<evidence type="ECO:0000313" key="3">
    <source>
        <dbReference type="Proteomes" id="UP000509704"/>
    </source>
</evidence>
<dbReference type="OrthoDB" id="306690at2759"/>
<feature type="domain" description="YTH" evidence="1">
    <location>
        <begin position="127"/>
        <end position="263"/>
    </location>
</feature>
<dbReference type="GO" id="GO:0005737">
    <property type="term" value="C:cytoplasm"/>
    <property type="evidence" value="ECO:0007669"/>
    <property type="project" value="TreeGrafter"/>
</dbReference>